<organism evidence="8 9">
    <name type="scientific">Parasynechococcus marenigrum (strain WH8102)</name>
    <dbReference type="NCBI Taxonomy" id="84588"/>
    <lineage>
        <taxon>Bacteria</taxon>
        <taxon>Bacillati</taxon>
        <taxon>Cyanobacteriota</taxon>
        <taxon>Cyanophyceae</taxon>
        <taxon>Synechococcales</taxon>
        <taxon>Prochlorococcaceae</taxon>
        <taxon>Parasynechococcus</taxon>
        <taxon>Parasynechococcus marenigrum</taxon>
    </lineage>
</organism>
<reference evidence="8 9" key="1">
    <citation type="journal article" date="2003" name="Nature">
        <title>The genome of a motile marine Synechococcus.</title>
        <authorList>
            <person name="Palenik B."/>
            <person name="Brahamsha B."/>
            <person name="Larimer F."/>
            <person name="Land M."/>
            <person name="Hauser L."/>
            <person name="Chain P."/>
            <person name="Lamerdin J."/>
            <person name="Regala W."/>
            <person name="Allen E.A."/>
            <person name="McCarren J."/>
            <person name="Paulsen I."/>
            <person name="Dufresne A."/>
            <person name="Partensky F."/>
            <person name="Webb E."/>
            <person name="Waterbury J."/>
        </authorList>
    </citation>
    <scope>NUCLEOTIDE SEQUENCE [LARGE SCALE GENOMIC DNA]</scope>
    <source>
        <strain evidence="8 9">WH8102</strain>
    </source>
</reference>
<dbReference type="InterPro" id="IPR000999">
    <property type="entry name" value="RNase_III_dom"/>
</dbReference>
<keyword evidence="2 6" id="KW-0698">rRNA processing</keyword>
<feature type="domain" description="RNase III" evidence="7">
    <location>
        <begin position="21"/>
        <end position="116"/>
    </location>
</feature>
<dbReference type="InterPro" id="IPR008226">
    <property type="entry name" value="Mini3_fam"/>
</dbReference>
<proteinExistence type="inferred from homology"/>
<evidence type="ECO:0000256" key="6">
    <source>
        <dbReference type="HAMAP-Rule" id="MF_01468"/>
    </source>
</evidence>
<feature type="active site" evidence="6">
    <location>
        <position position="27"/>
    </location>
</feature>
<dbReference type="eggNOG" id="COG1939">
    <property type="taxonomic scope" value="Bacteria"/>
</dbReference>
<dbReference type="Pfam" id="PF00636">
    <property type="entry name" value="Ribonuclease_3"/>
    <property type="match status" value="1"/>
</dbReference>
<dbReference type="PIRSF" id="PIRSF005520">
    <property type="entry name" value="UCP005520"/>
    <property type="match status" value="1"/>
</dbReference>
<dbReference type="STRING" id="84588.SYNW1028"/>
<evidence type="ECO:0000259" key="7">
    <source>
        <dbReference type="Pfam" id="PF00636"/>
    </source>
</evidence>
<evidence type="ECO:0000313" key="9">
    <source>
        <dbReference type="Proteomes" id="UP000001422"/>
    </source>
</evidence>
<evidence type="ECO:0000313" key="8">
    <source>
        <dbReference type="EMBL" id="CAE07543.1"/>
    </source>
</evidence>
<dbReference type="GO" id="GO:0005737">
    <property type="term" value="C:cytoplasm"/>
    <property type="evidence" value="ECO:0007669"/>
    <property type="project" value="UniProtKB-SubCell"/>
</dbReference>
<keyword evidence="3 6" id="KW-0540">Nuclease</keyword>
<dbReference type="RefSeq" id="WP_011127893.1">
    <property type="nucleotide sequence ID" value="NC_005070.1"/>
</dbReference>
<gene>
    <name evidence="6" type="primary">mrnC</name>
    <name evidence="8" type="ordered locus">SYNW1028</name>
</gene>
<comment type="subunit">
    <text evidence="6">Homodimer.</text>
</comment>
<evidence type="ECO:0000256" key="1">
    <source>
        <dbReference type="ARBA" id="ARBA00022517"/>
    </source>
</evidence>
<keyword evidence="6" id="KW-0694">RNA-binding</keyword>
<dbReference type="HOGENOM" id="CLU_091169_3_0_3"/>
<dbReference type="SUPFAM" id="SSF69065">
    <property type="entry name" value="RNase III domain-like"/>
    <property type="match status" value="1"/>
</dbReference>
<evidence type="ECO:0000256" key="4">
    <source>
        <dbReference type="ARBA" id="ARBA00022759"/>
    </source>
</evidence>
<dbReference type="HAMAP" id="MF_01468">
    <property type="entry name" value="RNase_Mini_III"/>
    <property type="match status" value="1"/>
</dbReference>
<dbReference type="GO" id="GO:0019843">
    <property type="term" value="F:rRNA binding"/>
    <property type="evidence" value="ECO:0007669"/>
    <property type="project" value="UniProtKB-UniRule"/>
</dbReference>
<dbReference type="AlphaFoldDB" id="Q7U7F7"/>
<dbReference type="GO" id="GO:0004525">
    <property type="term" value="F:ribonuclease III activity"/>
    <property type="evidence" value="ECO:0007669"/>
    <property type="project" value="InterPro"/>
</dbReference>
<dbReference type="InterPro" id="IPR036389">
    <property type="entry name" value="RNase_III_sf"/>
</dbReference>
<comment type="cofactor">
    <cofactor evidence="6">
        <name>Mg(2+)</name>
        <dbReference type="ChEBI" id="CHEBI:18420"/>
    </cofactor>
</comment>
<keyword evidence="6" id="KW-0963">Cytoplasm</keyword>
<evidence type="ECO:0000256" key="2">
    <source>
        <dbReference type="ARBA" id="ARBA00022552"/>
    </source>
</evidence>
<comment type="similarity">
    <text evidence="6">Belongs to the MrnC RNase family.</text>
</comment>
<keyword evidence="6" id="KW-0699">rRNA-binding</keyword>
<dbReference type="GO" id="GO:0006364">
    <property type="term" value="P:rRNA processing"/>
    <property type="evidence" value="ECO:0007669"/>
    <property type="project" value="UniProtKB-UniRule"/>
</dbReference>
<dbReference type="PANTHER" id="PTHR34276">
    <property type="entry name" value="MINI-RIBONUCLEASE 3"/>
    <property type="match status" value="1"/>
</dbReference>
<protein>
    <recommendedName>
        <fullName evidence="6">Mini-ribonuclease 3</fullName>
        <shortName evidence="6">Mini-3</shortName>
        <shortName evidence="6">Mini-RNase 3</shortName>
        <ecNumber evidence="6">3.1.26.-</ecNumber>
    </recommendedName>
    <alternativeName>
        <fullName evidence="6">Mini-RNase III</fullName>
        <shortName evidence="6">Mini-III</shortName>
    </alternativeName>
</protein>
<comment type="subcellular location">
    <subcellularLocation>
        <location evidence="6">Cytoplasm</location>
    </subcellularLocation>
</comment>
<keyword evidence="1 6" id="KW-0690">Ribosome biogenesis</keyword>
<evidence type="ECO:0000256" key="5">
    <source>
        <dbReference type="ARBA" id="ARBA00022801"/>
    </source>
</evidence>
<dbReference type="KEGG" id="syw:SYNW1028"/>
<keyword evidence="4 6" id="KW-0255">Endonuclease</keyword>
<name>Q7U7F7_PARMW</name>
<comment type="function">
    <text evidence="6">Involved in correct processing of both the 5' and 3' ends of 23S rRNA precursor. Processes 30S rRNA precursor transcript even in absence of ribonuclease 3 (Rnc); Rnc processes 30S rRNA into smaller rRNA precursors.</text>
</comment>
<keyword evidence="6" id="KW-0460">Magnesium</keyword>
<keyword evidence="5 6" id="KW-0378">Hydrolase</keyword>
<accession>Q7U7F7</accession>
<keyword evidence="9" id="KW-1185">Reference proteome</keyword>
<dbReference type="EC" id="3.1.26.-" evidence="6"/>
<dbReference type="Gene3D" id="1.10.1520.10">
    <property type="entry name" value="Ribonuclease III domain"/>
    <property type="match status" value="1"/>
</dbReference>
<dbReference type="EMBL" id="BX569691">
    <property type="protein sequence ID" value="CAE07543.1"/>
    <property type="molecule type" value="Genomic_DNA"/>
</dbReference>
<dbReference type="Proteomes" id="UP000001422">
    <property type="component" value="Chromosome"/>
</dbReference>
<sequence length="141" mass="15358">MSEWIRGQTAGGSAGDLGPLQLAWLGDAVWELHQRLRFCRSPGRADVLHRAVVAKVCAEAQAEALGRLDPVLSEQERDLVRRGRNRAGRGPKRSDAAVYGLATGFETMVGWLYLNDPARLAELLDHLDQAGTLSTSSTPRP</sequence>
<evidence type="ECO:0000256" key="3">
    <source>
        <dbReference type="ARBA" id="ARBA00022722"/>
    </source>
</evidence>
<dbReference type="PANTHER" id="PTHR34276:SF1">
    <property type="entry name" value="MINI-RIBONUCLEASE 3"/>
    <property type="match status" value="1"/>
</dbReference>